<name>A0A7Y9FFU4_9CELL</name>
<gene>
    <name evidence="2" type="ORF">BKA21_002125</name>
    <name evidence="1" type="ORF">Col01nite_16930</name>
</gene>
<dbReference type="Proteomes" id="UP000577956">
    <property type="component" value="Unassembled WGS sequence"/>
</dbReference>
<dbReference type="Proteomes" id="UP000618382">
    <property type="component" value="Unassembled WGS sequence"/>
</dbReference>
<evidence type="ECO:0000313" key="3">
    <source>
        <dbReference type="Proteomes" id="UP000577956"/>
    </source>
</evidence>
<accession>A0A7Y9FFU4</accession>
<protein>
    <submittedName>
        <fullName evidence="2">Uncharacterized protein</fullName>
    </submittedName>
</protein>
<comment type="caution">
    <text evidence="2">The sequence shown here is derived from an EMBL/GenBank/DDBJ whole genome shotgun (WGS) entry which is preliminary data.</text>
</comment>
<dbReference type="EMBL" id="JACCBK010000001">
    <property type="protein sequence ID" value="NYD86576.1"/>
    <property type="molecule type" value="Genomic_DNA"/>
</dbReference>
<reference evidence="2 3" key="1">
    <citation type="submission" date="2020-07" db="EMBL/GenBank/DDBJ databases">
        <title>Sequencing the genomes of 1000 actinobacteria strains.</title>
        <authorList>
            <person name="Klenk H.-P."/>
        </authorList>
    </citation>
    <scope>NUCLEOTIDE SEQUENCE [LARGE SCALE GENOMIC DNA]</scope>
    <source>
        <strain evidence="2 3">DSM 24482</strain>
    </source>
</reference>
<evidence type="ECO:0000313" key="1">
    <source>
        <dbReference type="EMBL" id="GIG32534.1"/>
    </source>
</evidence>
<keyword evidence="4" id="KW-1185">Reference proteome</keyword>
<proteinExistence type="predicted"/>
<reference evidence="1 4" key="2">
    <citation type="submission" date="2021-01" db="EMBL/GenBank/DDBJ databases">
        <title>Whole genome shotgun sequence of Cellulomonas oligotrophica NBRC 109435.</title>
        <authorList>
            <person name="Komaki H."/>
            <person name="Tamura T."/>
        </authorList>
    </citation>
    <scope>NUCLEOTIDE SEQUENCE [LARGE SCALE GENOMIC DNA]</scope>
    <source>
        <strain evidence="1 4">NBRC 109435</strain>
    </source>
</reference>
<dbReference type="AlphaFoldDB" id="A0A7Y9FFU4"/>
<sequence>MHAAGHRSWSLSQGDDPLLTTALLVRDTLGLVVAAEDVPPPVTPPPPARPADDLTDAWLHWWRDLIRLVVEDHADRAPDDSAAMTAWATAREARRRHVGQPLDGFGALAGTPELQDAARAVDRSDLAAAHEDAFAARSRHLGALSDVVAQVSAERGVDPSSLHGTVVHVPAPAHWWQPLAPGLVLASIHLPTPDAARAAWLA</sequence>
<dbReference type="RefSeq" id="WP_140458175.1">
    <property type="nucleotide sequence ID" value="NZ_BAABFI010000001.1"/>
</dbReference>
<dbReference type="EMBL" id="BONN01000004">
    <property type="protein sequence ID" value="GIG32534.1"/>
    <property type="molecule type" value="Genomic_DNA"/>
</dbReference>
<evidence type="ECO:0000313" key="4">
    <source>
        <dbReference type="Proteomes" id="UP000618382"/>
    </source>
</evidence>
<evidence type="ECO:0000313" key="2">
    <source>
        <dbReference type="EMBL" id="NYD86576.1"/>
    </source>
</evidence>
<organism evidence="2 3">
    <name type="scientific">Cellulomonas oligotrophica</name>
    <dbReference type="NCBI Taxonomy" id="931536"/>
    <lineage>
        <taxon>Bacteria</taxon>
        <taxon>Bacillati</taxon>
        <taxon>Actinomycetota</taxon>
        <taxon>Actinomycetes</taxon>
        <taxon>Micrococcales</taxon>
        <taxon>Cellulomonadaceae</taxon>
        <taxon>Cellulomonas</taxon>
    </lineage>
</organism>